<comment type="caution">
    <text evidence="2">The sequence shown here is derived from an EMBL/GenBank/DDBJ whole genome shotgun (WGS) entry which is preliminary data.</text>
</comment>
<feature type="transmembrane region" description="Helical" evidence="1">
    <location>
        <begin position="178"/>
        <end position="195"/>
    </location>
</feature>
<gene>
    <name evidence="2" type="ORF">VNO77_06715</name>
</gene>
<evidence type="ECO:0000313" key="3">
    <source>
        <dbReference type="Proteomes" id="UP001367508"/>
    </source>
</evidence>
<keyword evidence="1" id="KW-0472">Membrane</keyword>
<dbReference type="EMBL" id="JAYMYQ010000002">
    <property type="protein sequence ID" value="KAK7349385.1"/>
    <property type="molecule type" value="Genomic_DNA"/>
</dbReference>
<keyword evidence="1" id="KW-0812">Transmembrane</keyword>
<keyword evidence="3" id="KW-1185">Reference proteome</keyword>
<reference evidence="2 3" key="1">
    <citation type="submission" date="2024-01" db="EMBL/GenBank/DDBJ databases">
        <title>The genomes of 5 underutilized Papilionoideae crops provide insights into root nodulation and disease resistanc.</title>
        <authorList>
            <person name="Jiang F."/>
        </authorList>
    </citation>
    <scope>NUCLEOTIDE SEQUENCE [LARGE SCALE GENOMIC DNA]</scope>
    <source>
        <strain evidence="2">LVBAO_FW01</strain>
        <tissue evidence="2">Leaves</tissue>
    </source>
</reference>
<organism evidence="2 3">
    <name type="scientific">Canavalia gladiata</name>
    <name type="common">Sword bean</name>
    <name type="synonym">Dolichos gladiatus</name>
    <dbReference type="NCBI Taxonomy" id="3824"/>
    <lineage>
        <taxon>Eukaryota</taxon>
        <taxon>Viridiplantae</taxon>
        <taxon>Streptophyta</taxon>
        <taxon>Embryophyta</taxon>
        <taxon>Tracheophyta</taxon>
        <taxon>Spermatophyta</taxon>
        <taxon>Magnoliopsida</taxon>
        <taxon>eudicotyledons</taxon>
        <taxon>Gunneridae</taxon>
        <taxon>Pentapetalae</taxon>
        <taxon>rosids</taxon>
        <taxon>fabids</taxon>
        <taxon>Fabales</taxon>
        <taxon>Fabaceae</taxon>
        <taxon>Papilionoideae</taxon>
        <taxon>50 kb inversion clade</taxon>
        <taxon>NPAAA clade</taxon>
        <taxon>indigoferoid/millettioid clade</taxon>
        <taxon>Phaseoleae</taxon>
        <taxon>Canavalia</taxon>
    </lineage>
</organism>
<proteinExistence type="predicted"/>
<accession>A0AAN9QT20</accession>
<protein>
    <submittedName>
        <fullName evidence="2">Uncharacterized protein</fullName>
    </submittedName>
</protein>
<dbReference type="Proteomes" id="UP001367508">
    <property type="component" value="Unassembled WGS sequence"/>
</dbReference>
<evidence type="ECO:0000313" key="2">
    <source>
        <dbReference type="EMBL" id="KAK7349385.1"/>
    </source>
</evidence>
<evidence type="ECO:0000256" key="1">
    <source>
        <dbReference type="SAM" id="Phobius"/>
    </source>
</evidence>
<name>A0AAN9QT20_CANGL</name>
<sequence length="241" mass="26694">MPPCSMQSHVKDCASPSLLVGQSVICGLAWQGCICIGVGCHVCLGLCLCQWCVDQGRGNETLVFSLLLSTTPHRKGITELQKRKELLKIKIPKFIYAMVCKVTSFSLLILLKNMPCLLFSPFFFLLGGRDTSHLLCPSSLLTVLITEIDPIYQNGSVFSLHLTTIYSSVCADIPPLKLPFFIPSLFYSISFAMVFDIRDAKQTGKLGFFLGGHCPCLCRGAQFNYLQWGSYGNLWFLCISP</sequence>
<dbReference type="AlphaFoldDB" id="A0AAN9QT20"/>
<keyword evidence="1" id="KW-1133">Transmembrane helix</keyword>